<accession>A0ABQ5SMX3</accession>
<proteinExistence type="predicted"/>
<dbReference type="EMBL" id="BSDZ01000101">
    <property type="protein sequence ID" value="GLI70838.1"/>
    <property type="molecule type" value="Genomic_DNA"/>
</dbReference>
<name>A0ABQ5SMX3_9CHLO</name>
<gene>
    <name evidence="1" type="ORF">VaNZ11_015851</name>
</gene>
<comment type="caution">
    <text evidence="1">The sequence shown here is derived from an EMBL/GenBank/DDBJ whole genome shotgun (WGS) entry which is preliminary data.</text>
</comment>
<protein>
    <submittedName>
        <fullName evidence="1">Uncharacterized protein</fullName>
    </submittedName>
</protein>
<sequence>MEQACVTLVVPYWMAQPWWQLLMELPVDLVFLPSNTELLSRYLPPLSGRSWRYKCSGRLGVHARCTGSSSPCAPLCVRLAYGGCPPSGHQVTGRASASCGSWSGSLLASGADRHSHYGACRCQDLAVLRLSVFSVRAFLYQGGCRFLACLPLHWVVMGAIPGRPGDCPGAHRATYFSAVNTVHDLLGFPKPCDGDNVLLSAFRRGWERLQVLLTPSSTLVLAFSTLDVWALYKRLLLVPVSSDLFIPSPVCRT</sequence>
<dbReference type="Proteomes" id="UP001165090">
    <property type="component" value="Unassembled WGS sequence"/>
</dbReference>
<organism evidence="1 2">
    <name type="scientific">Volvox africanus</name>
    <dbReference type="NCBI Taxonomy" id="51714"/>
    <lineage>
        <taxon>Eukaryota</taxon>
        <taxon>Viridiplantae</taxon>
        <taxon>Chlorophyta</taxon>
        <taxon>core chlorophytes</taxon>
        <taxon>Chlorophyceae</taxon>
        <taxon>CS clade</taxon>
        <taxon>Chlamydomonadales</taxon>
        <taxon>Volvocaceae</taxon>
        <taxon>Volvox</taxon>
    </lineage>
</organism>
<keyword evidence="2" id="KW-1185">Reference proteome</keyword>
<reference evidence="1 2" key="1">
    <citation type="journal article" date="2023" name="IScience">
        <title>Expanded male sex-determining region conserved during the evolution of homothallism in the green alga Volvox.</title>
        <authorList>
            <person name="Yamamoto K."/>
            <person name="Matsuzaki R."/>
            <person name="Mahakham W."/>
            <person name="Heman W."/>
            <person name="Sekimoto H."/>
            <person name="Kawachi M."/>
            <person name="Minakuchi Y."/>
            <person name="Toyoda A."/>
            <person name="Nozaki H."/>
        </authorList>
    </citation>
    <scope>NUCLEOTIDE SEQUENCE [LARGE SCALE GENOMIC DNA]</scope>
    <source>
        <strain evidence="1 2">NIES-4468</strain>
    </source>
</reference>
<evidence type="ECO:0000313" key="1">
    <source>
        <dbReference type="EMBL" id="GLI70838.1"/>
    </source>
</evidence>
<evidence type="ECO:0000313" key="2">
    <source>
        <dbReference type="Proteomes" id="UP001165090"/>
    </source>
</evidence>